<keyword evidence="3 6" id="KW-0812">Transmembrane</keyword>
<reference evidence="8 9" key="1">
    <citation type="submission" date="2018-05" db="EMBL/GenBank/DDBJ databases">
        <title>Pararhodobacter marina sp. nov., isolated from deep-sea water of the Indian Ocean.</title>
        <authorList>
            <person name="Lai Q.Sr."/>
            <person name="Liu X."/>
            <person name="Shao Z."/>
        </authorList>
    </citation>
    <scope>NUCLEOTIDE SEQUENCE [LARGE SCALE GENOMIC DNA]</scope>
    <source>
        <strain evidence="8 9">CIC4N-9</strain>
    </source>
</reference>
<comment type="subcellular location">
    <subcellularLocation>
        <location evidence="1">Cell membrane</location>
        <topology evidence="1">Multi-pass membrane protein</topology>
    </subcellularLocation>
</comment>
<feature type="transmembrane region" description="Helical" evidence="6">
    <location>
        <begin position="710"/>
        <end position="737"/>
    </location>
</feature>
<evidence type="ECO:0000259" key="7">
    <source>
        <dbReference type="Pfam" id="PF02687"/>
    </source>
</evidence>
<keyword evidence="5 6" id="KW-0472">Membrane</keyword>
<dbReference type="GO" id="GO:0005886">
    <property type="term" value="C:plasma membrane"/>
    <property type="evidence" value="ECO:0007669"/>
    <property type="project" value="UniProtKB-SubCell"/>
</dbReference>
<evidence type="ECO:0000256" key="3">
    <source>
        <dbReference type="ARBA" id="ARBA00022692"/>
    </source>
</evidence>
<feature type="domain" description="ABC3 transporter permease C-terminal" evidence="7">
    <location>
        <begin position="264"/>
        <end position="377"/>
    </location>
</feature>
<feature type="transmembrane region" description="Helical" evidence="6">
    <location>
        <begin position="257"/>
        <end position="284"/>
    </location>
</feature>
<evidence type="ECO:0000256" key="2">
    <source>
        <dbReference type="ARBA" id="ARBA00022475"/>
    </source>
</evidence>
<dbReference type="AlphaFoldDB" id="A0A2U2C7S9"/>
<name>A0A2U2C7S9_9RHOB</name>
<comment type="caution">
    <text evidence="8">The sequence shown here is derived from an EMBL/GenBank/DDBJ whole genome shotgun (WGS) entry which is preliminary data.</text>
</comment>
<dbReference type="PANTHER" id="PTHR30287:SF1">
    <property type="entry name" value="INNER MEMBRANE PROTEIN"/>
    <property type="match status" value="1"/>
</dbReference>
<evidence type="ECO:0000313" key="8">
    <source>
        <dbReference type="EMBL" id="PWE27913.1"/>
    </source>
</evidence>
<feature type="transmembrane region" description="Helical" evidence="6">
    <location>
        <begin position="305"/>
        <end position="338"/>
    </location>
</feature>
<dbReference type="Proteomes" id="UP000244940">
    <property type="component" value="Unassembled WGS sequence"/>
</dbReference>
<dbReference type="RefSeq" id="WP_109533910.1">
    <property type="nucleotide sequence ID" value="NZ_QEYD01000008.1"/>
</dbReference>
<dbReference type="Pfam" id="PF02687">
    <property type="entry name" value="FtsX"/>
    <property type="match status" value="2"/>
</dbReference>
<dbReference type="EMBL" id="QEYD01000008">
    <property type="protein sequence ID" value="PWE27913.1"/>
    <property type="molecule type" value="Genomic_DNA"/>
</dbReference>
<feature type="transmembrane region" description="Helical" evidence="6">
    <location>
        <begin position="358"/>
        <end position="375"/>
    </location>
</feature>
<keyword evidence="9" id="KW-1185">Reference proteome</keyword>
<feature type="transmembrane region" description="Helical" evidence="6">
    <location>
        <begin position="804"/>
        <end position="824"/>
    </location>
</feature>
<dbReference type="PANTHER" id="PTHR30287">
    <property type="entry name" value="MEMBRANE COMPONENT OF PREDICTED ABC SUPERFAMILY METABOLITE UPTAKE TRANSPORTER"/>
    <property type="match status" value="1"/>
</dbReference>
<feature type="transmembrane region" description="Helical" evidence="6">
    <location>
        <begin position="758"/>
        <end position="789"/>
    </location>
</feature>
<proteinExistence type="predicted"/>
<accession>A0A2U2C7S9</accession>
<feature type="domain" description="ABC3 transporter permease C-terminal" evidence="7">
    <location>
        <begin position="717"/>
        <end position="826"/>
    </location>
</feature>
<gene>
    <name evidence="8" type="ORF">C4N9_13715</name>
</gene>
<evidence type="ECO:0000256" key="5">
    <source>
        <dbReference type="ARBA" id="ARBA00023136"/>
    </source>
</evidence>
<feature type="transmembrane region" description="Helical" evidence="6">
    <location>
        <begin position="402"/>
        <end position="423"/>
    </location>
</feature>
<evidence type="ECO:0000313" key="9">
    <source>
        <dbReference type="Proteomes" id="UP000244940"/>
    </source>
</evidence>
<protein>
    <submittedName>
        <fullName evidence="8">Drug:proton antiporter</fullName>
    </submittedName>
</protein>
<keyword evidence="2" id="KW-1003">Cell membrane</keyword>
<dbReference type="InterPro" id="IPR038766">
    <property type="entry name" value="Membrane_comp_ABC_pdt"/>
</dbReference>
<feature type="transmembrane region" description="Helical" evidence="6">
    <location>
        <begin position="429"/>
        <end position="451"/>
    </location>
</feature>
<dbReference type="InterPro" id="IPR003838">
    <property type="entry name" value="ABC3_permease_C"/>
</dbReference>
<evidence type="ECO:0000256" key="6">
    <source>
        <dbReference type="SAM" id="Phobius"/>
    </source>
</evidence>
<evidence type="ECO:0000256" key="4">
    <source>
        <dbReference type="ARBA" id="ARBA00022989"/>
    </source>
</evidence>
<keyword evidence="4 6" id="KW-1133">Transmembrane helix</keyword>
<feature type="transmembrane region" description="Helical" evidence="6">
    <location>
        <begin position="21"/>
        <end position="45"/>
    </location>
</feature>
<dbReference type="OrthoDB" id="9775544at2"/>
<evidence type="ECO:0000256" key="1">
    <source>
        <dbReference type="ARBA" id="ARBA00004651"/>
    </source>
</evidence>
<sequence>MSLAVAARLARRELRGGLGGFRIFLLCLTLGVGAIAAVGSVGSAIEAGLAREGRALLGGDAELELTYRFAGDAERAWLDENAAAWGEVVDFRSMAVGPDGDRALTQVKGIDANWPLVGEARFEPAMSVAQMLAGRDGLPGAALERVLIDRLGLEVGDTVRLGTQDFALMAALEREPDSVSTGFALGPRTLVGLAPLREAGLLGAGSMFETSYRLVLNEGDTLDRVRRSLIDTFHDAGIRWRDSTRAVPGVARFVDRIGAFLVLVGLAGLAVGGIGVSAAVRAYLDAKTGVIATLKTLGAEGRTIFAVYFLQIGALTLLGVGLGVALGAGALLVAAPFAQESLPVPLQAGIYWQPLGEAALYGVLTALVFTLWPLSRVEQVRAAALFRGIGGGTRARPRPGPLLALILSVAALIAAAVLFSGTWQLALGAALGIAGALAILSVVALGLRALARRAARTRALRGKTALRLALGAVGNPREGAVAVVLSLGLGLTVLASVGQIDTNLRNAISTEMPDRAPSFFFLDIQPDQVDRFRGIVSGFEGVHDIQLAPQLRGVISQINDRPAREYGSHWVLRGDRGVTYAAEQGDLRLTQGEWWPDGYDGPPLISFGAEEGAELGLSLGDTITVNVMGRDITGTIANFRELDFSTGGIGFVMTFNPAAFAGAPHTVIATLRAPEGSEGAILRAVGDALPNVTAIPIRETTQRVAEALDALAAATSIAALATLATGFVVLIGAAAAGERARVFEAAVLKTVGATRGRILLSFALRSVLMGGAAGLVAIGAGGLAAWAVITQVMELTYRFAPGSALSVVVGGILAVLLAGLVFALRPLAARPAGILRAQE</sequence>
<dbReference type="GeneID" id="94365948"/>
<organism evidence="8 9">
    <name type="scientific">Pararhodobacter marinus</name>
    <dbReference type="NCBI Taxonomy" id="2184063"/>
    <lineage>
        <taxon>Bacteria</taxon>
        <taxon>Pseudomonadati</taxon>
        <taxon>Pseudomonadota</taxon>
        <taxon>Alphaproteobacteria</taxon>
        <taxon>Rhodobacterales</taxon>
        <taxon>Paracoccaceae</taxon>
        <taxon>Pararhodobacter</taxon>
    </lineage>
</organism>